<dbReference type="Proteomes" id="UP001143910">
    <property type="component" value="Unassembled WGS sequence"/>
</dbReference>
<sequence length="122" mass="13331">MSSSPQGWILPDAWKITGQSLAPLNVVERDFSIDEIREAVAEGRLLEAFAAGTAYFVKPVDLIHHRGENIVIPLPSATSPSYARLIKGWLSDIVFGVNDPFGWATELPSPSMPLTRTTLQQG</sequence>
<accession>A0ACC1MQN8</accession>
<protein>
    <submittedName>
        <fullName evidence="1">Uncharacterized protein</fullName>
    </submittedName>
</protein>
<comment type="caution">
    <text evidence="1">The sequence shown here is derived from an EMBL/GenBank/DDBJ whole genome shotgun (WGS) entry which is preliminary data.</text>
</comment>
<name>A0ACC1MQN8_9HYPO</name>
<dbReference type="EMBL" id="JANJQO010001866">
    <property type="protein sequence ID" value="KAJ2968926.1"/>
    <property type="molecule type" value="Genomic_DNA"/>
</dbReference>
<evidence type="ECO:0000313" key="1">
    <source>
        <dbReference type="EMBL" id="KAJ2968926.1"/>
    </source>
</evidence>
<evidence type="ECO:0000313" key="2">
    <source>
        <dbReference type="Proteomes" id="UP001143910"/>
    </source>
</evidence>
<organism evidence="1 2">
    <name type="scientific">Zarea fungicola</name>
    <dbReference type="NCBI Taxonomy" id="93591"/>
    <lineage>
        <taxon>Eukaryota</taxon>
        <taxon>Fungi</taxon>
        <taxon>Dikarya</taxon>
        <taxon>Ascomycota</taxon>
        <taxon>Pezizomycotina</taxon>
        <taxon>Sordariomycetes</taxon>
        <taxon>Hypocreomycetidae</taxon>
        <taxon>Hypocreales</taxon>
        <taxon>Cordycipitaceae</taxon>
        <taxon>Zarea</taxon>
    </lineage>
</organism>
<reference evidence="1" key="1">
    <citation type="submission" date="2022-08" db="EMBL/GenBank/DDBJ databases">
        <title>Genome Sequence of Lecanicillium fungicola.</title>
        <authorList>
            <person name="Buettner E."/>
        </authorList>
    </citation>
    <scope>NUCLEOTIDE SEQUENCE</scope>
    <source>
        <strain evidence="1">Babe33</strain>
    </source>
</reference>
<proteinExistence type="predicted"/>
<gene>
    <name evidence="1" type="ORF">NQ176_g8937</name>
</gene>
<keyword evidence="2" id="KW-1185">Reference proteome</keyword>